<comment type="similarity">
    <text evidence="2">Belongs to the peptidase U48 family.</text>
</comment>
<gene>
    <name evidence="13" type="ORF">MELLADRAFT_117057</name>
</gene>
<evidence type="ECO:0000256" key="7">
    <source>
        <dbReference type="ARBA" id="ARBA00022989"/>
    </source>
</evidence>
<keyword evidence="7 11" id="KW-1133">Transmembrane helix</keyword>
<dbReference type="HOGENOM" id="CLU_049909_1_0_1"/>
<evidence type="ECO:0000256" key="10">
    <source>
        <dbReference type="ARBA" id="ARBA00049729"/>
    </source>
</evidence>
<dbReference type="GO" id="GO:0004222">
    <property type="term" value="F:metalloendopeptidase activity"/>
    <property type="evidence" value="ECO:0007669"/>
    <property type="project" value="InterPro"/>
</dbReference>
<comment type="subcellular location">
    <subcellularLocation>
        <location evidence="1">Endoplasmic reticulum membrane</location>
        <topology evidence="1">Multi-pass membrane protein</topology>
    </subcellularLocation>
</comment>
<feature type="transmembrane region" description="Helical" evidence="11">
    <location>
        <begin position="106"/>
        <end position="129"/>
    </location>
</feature>
<dbReference type="STRING" id="747676.F4RT04"/>
<dbReference type="InterPro" id="IPR003675">
    <property type="entry name" value="Rce1/LyrA-like_dom"/>
</dbReference>
<organism evidence="14">
    <name type="scientific">Melampsora larici-populina (strain 98AG31 / pathotype 3-4-7)</name>
    <name type="common">Poplar leaf rust fungus</name>
    <dbReference type="NCBI Taxonomy" id="747676"/>
    <lineage>
        <taxon>Eukaryota</taxon>
        <taxon>Fungi</taxon>
        <taxon>Dikarya</taxon>
        <taxon>Basidiomycota</taxon>
        <taxon>Pucciniomycotina</taxon>
        <taxon>Pucciniomycetes</taxon>
        <taxon>Pucciniales</taxon>
        <taxon>Melampsoraceae</taxon>
        <taxon>Melampsora</taxon>
    </lineage>
</organism>
<evidence type="ECO:0000256" key="4">
    <source>
        <dbReference type="ARBA" id="ARBA00022692"/>
    </source>
</evidence>
<dbReference type="eggNOG" id="KOG4130">
    <property type="taxonomic scope" value="Eukaryota"/>
</dbReference>
<dbReference type="OrthoDB" id="271604at2759"/>
<evidence type="ECO:0000256" key="3">
    <source>
        <dbReference type="ARBA" id="ARBA00022670"/>
    </source>
</evidence>
<dbReference type="EC" id="3.4.26.1" evidence="10"/>
<feature type="transmembrane region" description="Helical" evidence="11">
    <location>
        <begin position="282"/>
        <end position="302"/>
    </location>
</feature>
<dbReference type="PANTHER" id="PTHR13046">
    <property type="entry name" value="PROTEASE U48 CAAX PRENYL PROTEASE RCE1"/>
    <property type="match status" value="1"/>
</dbReference>
<keyword evidence="3" id="KW-0645">Protease</keyword>
<dbReference type="GO" id="GO:0005789">
    <property type="term" value="C:endoplasmic reticulum membrane"/>
    <property type="evidence" value="ECO:0007669"/>
    <property type="project" value="UniProtKB-SubCell"/>
</dbReference>
<comment type="catalytic activity">
    <reaction evidence="9">
        <text>Hydrolyzes the peptide bond -P2-(S-farnesyl or geranylgeranyl)C-P1'-P2'-P3'-COOH where P1' and P2' are amino acids with aliphatic sidechains and P3' is any C-terminal residue.</text>
        <dbReference type="EC" id="3.4.26.1"/>
    </reaction>
</comment>
<name>F4RT04_MELLP</name>
<dbReference type="EMBL" id="GL883118">
    <property type="protein sequence ID" value="EGG04419.1"/>
    <property type="molecule type" value="Genomic_DNA"/>
</dbReference>
<evidence type="ECO:0000256" key="9">
    <source>
        <dbReference type="ARBA" id="ARBA00047280"/>
    </source>
</evidence>
<dbReference type="RefSeq" id="XP_007412210.1">
    <property type="nucleotide sequence ID" value="XM_007412148.1"/>
</dbReference>
<evidence type="ECO:0000256" key="5">
    <source>
        <dbReference type="ARBA" id="ARBA00022801"/>
    </source>
</evidence>
<dbReference type="GeneID" id="18925936"/>
<keyword evidence="6" id="KW-0256">Endoplasmic reticulum</keyword>
<evidence type="ECO:0000313" key="13">
    <source>
        <dbReference type="EMBL" id="EGG04419.1"/>
    </source>
</evidence>
<evidence type="ECO:0000256" key="8">
    <source>
        <dbReference type="ARBA" id="ARBA00023136"/>
    </source>
</evidence>
<keyword evidence="5" id="KW-0378">Hydrolase</keyword>
<dbReference type="MEROPS" id="G05.002"/>
<dbReference type="FunCoup" id="F4RT04">
    <property type="interactions" value="313"/>
</dbReference>
<evidence type="ECO:0000256" key="1">
    <source>
        <dbReference type="ARBA" id="ARBA00004477"/>
    </source>
</evidence>
<sequence>MSLDSSLPPHLAYFVAGSIAVSYVAILYLLPAARSKPWEKDPLTGQPRDRQHPAVIRARLFAVTFVTFFSVFLIGTLIQIYGGNTLSDNPIRATLELTGFLPTDSILAYLRLQIQPLVLTAILFLGPLYTQLLLQSSNHVEAFSFRDLFDLQHIRNLIIGPITEEIVFRGCIIATYLLIDPQLRPSATQITFLSPLWFGAAHVHSIRETYVSNDRTRQALLRGSMISLFQFAYTTVFGWYASFIYLRTGSVVAASLCHSFCNFMGFPPLFDSLKEFPHRRTSIVISYLLGISLFTISVRAWITNRDSFPDAKLTWWDLK</sequence>
<accession>F4RT04</accession>
<feature type="transmembrane region" description="Helical" evidence="11">
    <location>
        <begin position="225"/>
        <end position="245"/>
    </location>
</feature>
<reference evidence="14" key="1">
    <citation type="journal article" date="2011" name="Proc. Natl. Acad. Sci. U.S.A.">
        <title>Obligate biotrophy features unraveled by the genomic analysis of rust fungi.</title>
        <authorList>
            <person name="Duplessis S."/>
            <person name="Cuomo C.A."/>
            <person name="Lin Y.-C."/>
            <person name="Aerts A."/>
            <person name="Tisserant E."/>
            <person name="Veneault-Fourrey C."/>
            <person name="Joly D.L."/>
            <person name="Hacquard S."/>
            <person name="Amselem J."/>
            <person name="Cantarel B.L."/>
            <person name="Chiu R."/>
            <person name="Coutinho P.M."/>
            <person name="Feau N."/>
            <person name="Field M."/>
            <person name="Frey P."/>
            <person name="Gelhaye E."/>
            <person name="Goldberg J."/>
            <person name="Grabherr M.G."/>
            <person name="Kodira C.D."/>
            <person name="Kohler A."/>
            <person name="Kuees U."/>
            <person name="Lindquist E.A."/>
            <person name="Lucas S.M."/>
            <person name="Mago R."/>
            <person name="Mauceli E."/>
            <person name="Morin E."/>
            <person name="Murat C."/>
            <person name="Pangilinan J.L."/>
            <person name="Park R."/>
            <person name="Pearson M."/>
            <person name="Quesneville H."/>
            <person name="Rouhier N."/>
            <person name="Sakthikumar S."/>
            <person name="Salamov A.A."/>
            <person name="Schmutz J."/>
            <person name="Selles B."/>
            <person name="Shapiro H."/>
            <person name="Tanguay P."/>
            <person name="Tuskan G.A."/>
            <person name="Henrissat B."/>
            <person name="Van de Peer Y."/>
            <person name="Rouze P."/>
            <person name="Ellis J.G."/>
            <person name="Dodds P.N."/>
            <person name="Schein J.E."/>
            <person name="Zhong S."/>
            <person name="Hamelin R.C."/>
            <person name="Grigoriev I.V."/>
            <person name="Szabo L.J."/>
            <person name="Martin F."/>
        </authorList>
    </citation>
    <scope>NUCLEOTIDE SEQUENCE [LARGE SCALE GENOMIC DNA]</scope>
    <source>
        <strain evidence="14">98AG31 / pathotype 3-4-7</strain>
    </source>
</reference>
<dbReference type="PANTHER" id="PTHR13046:SF0">
    <property type="entry name" value="CAAX PRENYL PROTEASE 2"/>
    <property type="match status" value="1"/>
</dbReference>
<keyword evidence="4 11" id="KW-0812">Transmembrane</keyword>
<feature type="transmembrane region" description="Helical" evidence="11">
    <location>
        <begin position="251"/>
        <end position="270"/>
    </location>
</feature>
<dbReference type="Proteomes" id="UP000001072">
    <property type="component" value="Unassembled WGS sequence"/>
</dbReference>
<proteinExistence type="inferred from homology"/>
<feature type="transmembrane region" description="Helical" evidence="11">
    <location>
        <begin position="12"/>
        <end position="30"/>
    </location>
</feature>
<protein>
    <recommendedName>
        <fullName evidence="10">intramembrane prenyl-peptidase Rce1</fullName>
        <ecNumber evidence="10">3.4.26.1</ecNumber>
    </recommendedName>
</protein>
<evidence type="ECO:0000256" key="6">
    <source>
        <dbReference type="ARBA" id="ARBA00022824"/>
    </source>
</evidence>
<evidence type="ECO:0000256" key="11">
    <source>
        <dbReference type="SAM" id="Phobius"/>
    </source>
</evidence>
<keyword evidence="14" id="KW-1185">Reference proteome</keyword>
<dbReference type="KEGG" id="mlr:MELLADRAFT_117057"/>
<dbReference type="GO" id="GO:0071586">
    <property type="term" value="P:CAAX-box protein processing"/>
    <property type="evidence" value="ECO:0007669"/>
    <property type="project" value="InterPro"/>
</dbReference>
<dbReference type="VEuPathDB" id="FungiDB:MELLADRAFT_117057"/>
<keyword evidence="8 11" id="KW-0472">Membrane</keyword>
<dbReference type="AlphaFoldDB" id="F4RT04"/>
<evidence type="ECO:0000256" key="2">
    <source>
        <dbReference type="ARBA" id="ARBA00006897"/>
    </source>
</evidence>
<feature type="domain" description="CAAX prenyl protease 2/Lysostaphin resistance protein A-like" evidence="12">
    <location>
        <begin position="153"/>
        <end position="264"/>
    </location>
</feature>
<evidence type="ECO:0000259" key="12">
    <source>
        <dbReference type="Pfam" id="PF02517"/>
    </source>
</evidence>
<evidence type="ECO:0000313" key="14">
    <source>
        <dbReference type="Proteomes" id="UP000001072"/>
    </source>
</evidence>
<dbReference type="InterPro" id="IPR039731">
    <property type="entry name" value="Rce1"/>
</dbReference>
<feature type="transmembrane region" description="Helical" evidence="11">
    <location>
        <begin position="60"/>
        <end position="81"/>
    </location>
</feature>
<dbReference type="Pfam" id="PF02517">
    <property type="entry name" value="Rce1-like"/>
    <property type="match status" value="1"/>
</dbReference>
<dbReference type="InParanoid" id="F4RT04"/>